<dbReference type="InterPro" id="IPR007111">
    <property type="entry name" value="NACHT_NTPase"/>
</dbReference>
<feature type="transmembrane region" description="Helical" evidence="1">
    <location>
        <begin position="73"/>
        <end position="91"/>
    </location>
</feature>
<keyword evidence="1" id="KW-0472">Membrane</keyword>
<dbReference type="RefSeq" id="WP_189983672.1">
    <property type="nucleotide sequence ID" value="NZ_BMUL01000030.1"/>
</dbReference>
<dbReference type="InterPro" id="IPR027417">
    <property type="entry name" value="P-loop_NTPase"/>
</dbReference>
<sequence length="1162" mass="124439">MRPEGGGTRQEISGGTQHNVVFARDIGTVEIHGPHGLRFGPVGRLAAGLAGLLLLVTRPGLPLPQRIDFGPVAWGWLLIGGALLAEAVARLNRVVARRRRAAWRSEKNLARAADALAEGLAFRYGQDEILTRVHDPRPLAVHWTTGPAGPPAGTGGDGEAVAGLLAATPSRRLVVLGGAGAGKSVLLLRLGHALLKARVPGSREPVPAVVSLSSWDPDHGLLRWTAERLAEEYPGAFVPAEGAPPTDVALHLLLTGRVLPLFDGFDELPVHRRADAFRQLVATMRGGRPFVLASREPAYREHAPEEGMFARTEIRLSPLSGDALRAYLAPAGSPSRWTPVLDRLDEAGEGEGEAGEGGRGTPEERLREVLGVPLMASLARVAYGHGAPDPRELLEPARFDSVREVERHLYDAFLDVVYSASHDVRAAHGGWAPERARAWAGFLASRMREENEQDLAWWRLEETVPGPVRVLALVPAFALTAWLVAATGFGETWWDRWTGLPLGLPGAFALLCGLVLTAAAAVRRGAWAFPPRRPARPAVADVLPEGCPARWKAGLVALGLVAGWAVLLPSGGFERLMAVPTAIAVWTGGARLVAAVWPRSDTASADSPAGLLRADRRGVLLLGWAAPVTKGTDETPLAVLVLPIGLLAFWQLGGGADTVSGQDWLRLAVGLPVAWALYAAGASAWGGFTVARLYLWATGRLPRRLMPFLADAHARGVLRQSGGVYRFRHIELRDRLARDTGGAPPVRTRSRPRRALGGLLATVSVLAALAFGSGVFTAAPLPGPVRALPEPCALLDAEDLDRLMEDPAVLAGEEGGTCGAGEQAPFARDVRIAVGAWLFTREGASATGPDLAWKEYRTTRLWAESWAKGTAGAGGFHRALPGLGDEAYVAARPGSYRTTEEEASPRGSGEVGVRFENVFLRISYEEEFASPERAAGVARLLAEEAVRRAGLPGGTARTGEGALGARSVADLPPRTAVPPKDNRFAFYSRRPAQSVRGATWRDDDRSYLWNLWQAPVVFRAPKHLDCARAEDDDPVAYTCTARPGPVKAGLLPGLRLSLRFHACGDSCDQKETDAFVRALPDSGAIAWRAVDPSTSIASTLVDRTGRRRIDMVRHWGWRDAEGRPLRPQLLWVRAEVPEADTATAEKIVNDLFTQTGGASANR</sequence>
<feature type="transmembrane region" description="Helical" evidence="1">
    <location>
        <begin position="673"/>
        <end position="695"/>
    </location>
</feature>
<dbReference type="EMBL" id="BMUL01000030">
    <property type="protein sequence ID" value="GHB11558.1"/>
    <property type="molecule type" value="Genomic_DNA"/>
</dbReference>
<feature type="transmembrane region" description="Helical" evidence="1">
    <location>
        <begin position="42"/>
        <end position="61"/>
    </location>
</feature>
<feature type="domain" description="NACHT" evidence="2">
    <location>
        <begin position="171"/>
        <end position="268"/>
    </location>
</feature>
<evidence type="ECO:0000256" key="1">
    <source>
        <dbReference type="SAM" id="Phobius"/>
    </source>
</evidence>
<dbReference type="Pfam" id="PF05729">
    <property type="entry name" value="NACHT"/>
    <property type="match status" value="1"/>
</dbReference>
<dbReference type="SUPFAM" id="SSF52540">
    <property type="entry name" value="P-loop containing nucleoside triphosphate hydrolases"/>
    <property type="match status" value="1"/>
</dbReference>
<dbReference type="AlphaFoldDB" id="A0A918WD77"/>
<feature type="transmembrane region" description="Helical" evidence="1">
    <location>
        <begin position="468"/>
        <end position="490"/>
    </location>
</feature>
<feature type="transmembrane region" description="Helical" evidence="1">
    <location>
        <begin position="755"/>
        <end position="776"/>
    </location>
</feature>
<dbReference type="Gene3D" id="3.40.50.300">
    <property type="entry name" value="P-loop containing nucleotide triphosphate hydrolases"/>
    <property type="match status" value="1"/>
</dbReference>
<name>A0A918WD77_9ACTN</name>
<comment type="caution">
    <text evidence="3">The sequence shown here is derived from an EMBL/GenBank/DDBJ whole genome shotgun (WGS) entry which is preliminary data.</text>
</comment>
<evidence type="ECO:0000259" key="2">
    <source>
        <dbReference type="PROSITE" id="PS50837"/>
    </source>
</evidence>
<keyword evidence="1" id="KW-1133">Transmembrane helix</keyword>
<evidence type="ECO:0000313" key="3">
    <source>
        <dbReference type="EMBL" id="GHB11558.1"/>
    </source>
</evidence>
<reference evidence="3" key="2">
    <citation type="submission" date="2020-09" db="EMBL/GenBank/DDBJ databases">
        <authorList>
            <person name="Sun Q."/>
            <person name="Ohkuma M."/>
        </authorList>
    </citation>
    <scope>NUCLEOTIDE SEQUENCE</scope>
    <source>
        <strain evidence="3">JCM 4518</strain>
    </source>
</reference>
<reference evidence="3" key="1">
    <citation type="journal article" date="2014" name="Int. J. Syst. Evol. Microbiol.">
        <title>Complete genome sequence of Corynebacterium casei LMG S-19264T (=DSM 44701T), isolated from a smear-ripened cheese.</title>
        <authorList>
            <consortium name="US DOE Joint Genome Institute (JGI-PGF)"/>
            <person name="Walter F."/>
            <person name="Albersmeier A."/>
            <person name="Kalinowski J."/>
            <person name="Ruckert C."/>
        </authorList>
    </citation>
    <scope>NUCLEOTIDE SEQUENCE</scope>
    <source>
        <strain evidence="3">JCM 4518</strain>
    </source>
</reference>
<organism evidence="3 4">
    <name type="scientific">Streptomyces termitum</name>
    <dbReference type="NCBI Taxonomy" id="67368"/>
    <lineage>
        <taxon>Bacteria</taxon>
        <taxon>Bacillati</taxon>
        <taxon>Actinomycetota</taxon>
        <taxon>Actinomycetes</taxon>
        <taxon>Kitasatosporales</taxon>
        <taxon>Streptomycetaceae</taxon>
        <taxon>Streptomyces</taxon>
    </lineage>
</organism>
<evidence type="ECO:0000313" key="4">
    <source>
        <dbReference type="Proteomes" id="UP000644020"/>
    </source>
</evidence>
<keyword evidence="4" id="KW-1185">Reference proteome</keyword>
<feature type="transmembrane region" description="Helical" evidence="1">
    <location>
        <begin position="637"/>
        <end position="653"/>
    </location>
</feature>
<accession>A0A918WD77</accession>
<dbReference type="PROSITE" id="PS50837">
    <property type="entry name" value="NACHT"/>
    <property type="match status" value="1"/>
</dbReference>
<protein>
    <recommendedName>
        <fullName evidence="2">NACHT domain-containing protein</fullName>
    </recommendedName>
</protein>
<dbReference type="Proteomes" id="UP000644020">
    <property type="component" value="Unassembled WGS sequence"/>
</dbReference>
<feature type="transmembrane region" description="Helical" evidence="1">
    <location>
        <begin position="502"/>
        <end position="522"/>
    </location>
</feature>
<gene>
    <name evidence="3" type="ORF">GCM10010305_62940</name>
</gene>
<proteinExistence type="predicted"/>
<keyword evidence="1" id="KW-0812">Transmembrane</keyword>